<keyword evidence="7" id="KW-0560">Oxidoreductase</keyword>
<proteinExistence type="inferred from homology"/>
<dbReference type="InterPro" id="IPR051842">
    <property type="entry name" value="uS12_prolyl_hydroxylase"/>
</dbReference>
<dbReference type="Gene3D" id="3.60.130.20">
    <property type="entry name" value="Oxoglutarate/iron-dependent oxygenase, C-terminal degradation domain"/>
    <property type="match status" value="1"/>
</dbReference>
<dbReference type="GO" id="GO:0031543">
    <property type="term" value="F:peptidyl-proline dioxygenase activity"/>
    <property type="evidence" value="ECO:0007669"/>
    <property type="project" value="TreeGrafter"/>
</dbReference>
<dbReference type="GO" id="GO:0006449">
    <property type="term" value="P:regulation of translational termination"/>
    <property type="evidence" value="ECO:0007669"/>
    <property type="project" value="TreeGrafter"/>
</dbReference>
<organism evidence="15 16">
    <name type="scientific">Powellomyces hirtus</name>
    <dbReference type="NCBI Taxonomy" id="109895"/>
    <lineage>
        <taxon>Eukaryota</taxon>
        <taxon>Fungi</taxon>
        <taxon>Fungi incertae sedis</taxon>
        <taxon>Chytridiomycota</taxon>
        <taxon>Chytridiomycota incertae sedis</taxon>
        <taxon>Chytridiomycetes</taxon>
        <taxon>Spizellomycetales</taxon>
        <taxon>Powellomycetaceae</taxon>
        <taxon>Powellomyces</taxon>
    </lineage>
</organism>
<reference evidence="15 16" key="1">
    <citation type="journal article" date="2019" name="Sci. Rep.">
        <title>Comparative genomics of chytrid fungi reveal insights into the obligate biotrophic and pathogenic lifestyle of Synchytrium endobioticum.</title>
        <authorList>
            <person name="van de Vossenberg B.T.L.H."/>
            <person name="Warris S."/>
            <person name="Nguyen H.D.T."/>
            <person name="van Gent-Pelzer M.P.E."/>
            <person name="Joly D.L."/>
            <person name="van de Geest H.C."/>
            <person name="Bonants P.J.M."/>
            <person name="Smith D.S."/>
            <person name="Levesque C.A."/>
            <person name="van der Lee T.A.J."/>
        </authorList>
    </citation>
    <scope>NUCLEOTIDE SEQUENCE [LARGE SCALE GENOMIC DNA]</scope>
    <source>
        <strain evidence="15 16">CBS 809.83</strain>
    </source>
</reference>
<evidence type="ECO:0000256" key="4">
    <source>
        <dbReference type="ARBA" id="ARBA00022723"/>
    </source>
</evidence>
<comment type="subcellular location">
    <subcellularLocation>
        <location evidence="2">Nucleus</location>
    </subcellularLocation>
</comment>
<dbReference type="PROSITE" id="PS51471">
    <property type="entry name" value="FE2OG_OXY"/>
    <property type="match status" value="1"/>
</dbReference>
<dbReference type="InterPro" id="IPR043044">
    <property type="entry name" value="TPA1/Ofd1_C"/>
</dbReference>
<accession>A0A507ECU5</accession>
<evidence type="ECO:0000256" key="3">
    <source>
        <dbReference type="ARBA" id="ARBA00007443"/>
    </source>
</evidence>
<dbReference type="InterPro" id="IPR019601">
    <property type="entry name" value="Oxoglutarate/Fe-dep_Oase_C"/>
</dbReference>
<evidence type="ECO:0000256" key="1">
    <source>
        <dbReference type="ARBA" id="ARBA00001961"/>
    </source>
</evidence>
<dbReference type="GO" id="GO:0005634">
    <property type="term" value="C:nucleus"/>
    <property type="evidence" value="ECO:0007669"/>
    <property type="project" value="UniProtKB-SubCell"/>
</dbReference>
<sequence length="571" mass="63753">MVRKASTDLTADDTPRVTKRHRTEDSTSTTEGILRDGLLADSARQTYRETFAASKPYLHCVMNELCNDNLLRKVRAEIMSALHFTVKETDIYKVHQTGDLANMDGLPAEELSQLSSLFKLRNALYSAEFRSFLADITGCGPLSGSKTDMSINTYLNGCHLLNHDDVIGSRRVSYILYLPDPDEPWPAHYGGALELYPVVTKGTPAVSPTVSIPPQWNQFVMFTVQPGHSFHSVEEVVVDKARLSISGWFHIPQEGEPGYTPEREEGEATASLDQLQEGITAPFLPYSEEEDADMSKALEGLSEDDISTLSRWLNPMYLNIKLLQQVSDKFLEESSIQLVDFLKKDLVEKIKTAVIKEDKDCGLDEPEIPPHGVGEHGSWMVAGPPHKLRYAMLDPTDAAAPRTDDTESAKLFAELAKDLFPSPAFRRWLALITQLVPRSRRGIARRFRPGLDYTLAWSSPDRLLDATLCFGTRINEEADDDAWNSDEVGGYEAYMAPHDGEEDAAVYKQMDDDGALLTVSAGWNVLTLVLRDEGLMRFIKYVSASAPGSRWDVAYEYEIPAAEDEDDDDDE</sequence>
<dbReference type="GO" id="GO:0009896">
    <property type="term" value="P:positive regulation of catabolic process"/>
    <property type="evidence" value="ECO:0007669"/>
    <property type="project" value="UniProtKB-ARBA"/>
</dbReference>
<feature type="region of interest" description="Disordered" evidence="13">
    <location>
        <begin position="1"/>
        <end position="31"/>
    </location>
</feature>
<evidence type="ECO:0000259" key="14">
    <source>
        <dbReference type="PROSITE" id="PS51471"/>
    </source>
</evidence>
<dbReference type="InterPro" id="IPR039558">
    <property type="entry name" value="TPA1/OFD1_N"/>
</dbReference>
<keyword evidence="4" id="KW-0479">Metal-binding</keyword>
<name>A0A507ECU5_9FUNG</name>
<protein>
    <recommendedName>
        <fullName evidence="12">uS12 prolyl 3,4-dihydroxylase</fullName>
    </recommendedName>
</protein>
<dbReference type="GO" id="GO:0031418">
    <property type="term" value="F:L-ascorbic acid binding"/>
    <property type="evidence" value="ECO:0007669"/>
    <property type="project" value="UniProtKB-KW"/>
</dbReference>
<evidence type="ECO:0000256" key="13">
    <source>
        <dbReference type="SAM" id="MobiDB-lite"/>
    </source>
</evidence>
<dbReference type="InterPro" id="IPR005123">
    <property type="entry name" value="Oxoglu/Fe-dep_dioxygenase_dom"/>
</dbReference>
<dbReference type="Pfam" id="PF10637">
    <property type="entry name" value="Ofd1_CTDD"/>
    <property type="match status" value="1"/>
</dbReference>
<evidence type="ECO:0000256" key="7">
    <source>
        <dbReference type="ARBA" id="ARBA00023002"/>
    </source>
</evidence>
<comment type="caution">
    <text evidence="15">The sequence shown here is derived from an EMBL/GenBank/DDBJ whole genome shotgun (WGS) entry which is preliminary data.</text>
</comment>
<keyword evidence="9" id="KW-0539">Nucleus</keyword>
<keyword evidence="5" id="KW-0847">Vitamin C</keyword>
<comment type="cofactor">
    <cofactor evidence="1">
        <name>L-ascorbate</name>
        <dbReference type="ChEBI" id="CHEBI:38290"/>
    </cofactor>
</comment>
<evidence type="ECO:0000256" key="12">
    <source>
        <dbReference type="ARBA" id="ARBA00081607"/>
    </source>
</evidence>
<evidence type="ECO:0000256" key="10">
    <source>
        <dbReference type="ARBA" id="ARBA00047444"/>
    </source>
</evidence>
<dbReference type="GO" id="GO:0010604">
    <property type="term" value="P:positive regulation of macromolecule metabolic process"/>
    <property type="evidence" value="ECO:0007669"/>
    <property type="project" value="UniProtKB-ARBA"/>
</dbReference>
<dbReference type="EMBL" id="QEAQ01000011">
    <property type="protein sequence ID" value="TPX60978.1"/>
    <property type="molecule type" value="Genomic_DNA"/>
</dbReference>
<dbReference type="InterPro" id="IPR006620">
    <property type="entry name" value="Pro_4_hyd_alph"/>
</dbReference>
<gene>
    <name evidence="15" type="ORF">PhCBS80983_g01448</name>
</gene>
<keyword evidence="6" id="KW-0223">Dioxygenase</keyword>
<keyword evidence="16" id="KW-1185">Reference proteome</keyword>
<dbReference type="Proteomes" id="UP000318582">
    <property type="component" value="Unassembled WGS sequence"/>
</dbReference>
<evidence type="ECO:0000256" key="9">
    <source>
        <dbReference type="ARBA" id="ARBA00023242"/>
    </source>
</evidence>
<comment type="catalytic activity">
    <reaction evidence="11">
        <text>[ribosomal protein uS12]-(3S)-3-hydroxy-L-proline + 2-oxoglutarate + O2 = [ribosomal protein uS12]-(3S)-3,4-dihydroxy-L-proline + succinate + CO2</text>
        <dbReference type="Rhea" id="RHEA:54160"/>
        <dbReference type="Rhea" id="RHEA-COMP:13817"/>
        <dbReference type="Rhea" id="RHEA-COMP:13818"/>
        <dbReference type="ChEBI" id="CHEBI:15379"/>
        <dbReference type="ChEBI" id="CHEBI:16526"/>
        <dbReference type="ChEBI" id="CHEBI:16810"/>
        <dbReference type="ChEBI" id="CHEBI:30031"/>
        <dbReference type="ChEBI" id="CHEBI:85428"/>
        <dbReference type="ChEBI" id="CHEBI:138052"/>
    </reaction>
</comment>
<evidence type="ECO:0000256" key="5">
    <source>
        <dbReference type="ARBA" id="ARBA00022896"/>
    </source>
</evidence>
<comment type="similarity">
    <text evidence="3">Belongs to the TPA1 family.</text>
</comment>
<evidence type="ECO:0000256" key="6">
    <source>
        <dbReference type="ARBA" id="ARBA00022964"/>
    </source>
</evidence>
<comment type="catalytic activity">
    <reaction evidence="10">
        <text>[ribosomal protein uS12]-L-proline + 2-oxoglutarate + O2 = [ribosomal protein uS12]-(3S)-3-hydroxy-L-proline + succinate + CO2</text>
        <dbReference type="Rhea" id="RHEA:54156"/>
        <dbReference type="Rhea" id="RHEA-COMP:13816"/>
        <dbReference type="Rhea" id="RHEA-COMP:13818"/>
        <dbReference type="ChEBI" id="CHEBI:15379"/>
        <dbReference type="ChEBI" id="CHEBI:16526"/>
        <dbReference type="ChEBI" id="CHEBI:16810"/>
        <dbReference type="ChEBI" id="CHEBI:30031"/>
        <dbReference type="ChEBI" id="CHEBI:50342"/>
        <dbReference type="ChEBI" id="CHEBI:85428"/>
    </reaction>
</comment>
<dbReference type="STRING" id="109895.A0A507ECU5"/>
<dbReference type="Gene3D" id="2.60.120.620">
    <property type="entry name" value="q2cbj1_9rhob like domain"/>
    <property type="match status" value="1"/>
</dbReference>
<evidence type="ECO:0000256" key="11">
    <source>
        <dbReference type="ARBA" id="ARBA00051966"/>
    </source>
</evidence>
<dbReference type="PANTHER" id="PTHR12117">
    <property type="entry name" value="HISTONE ACETYLTRANSFERASE COMPLEX"/>
    <property type="match status" value="1"/>
</dbReference>
<feature type="domain" description="Fe2OG dioxygenase" evidence="14">
    <location>
        <begin position="145"/>
        <end position="251"/>
    </location>
</feature>
<dbReference type="GO" id="GO:0005737">
    <property type="term" value="C:cytoplasm"/>
    <property type="evidence" value="ECO:0007669"/>
    <property type="project" value="TreeGrafter"/>
</dbReference>
<dbReference type="SMART" id="SM00702">
    <property type="entry name" value="P4Hc"/>
    <property type="match status" value="1"/>
</dbReference>
<dbReference type="Pfam" id="PF13661">
    <property type="entry name" value="2OG-FeII_Oxy_4"/>
    <property type="match status" value="1"/>
</dbReference>
<dbReference type="GO" id="GO:0005506">
    <property type="term" value="F:iron ion binding"/>
    <property type="evidence" value="ECO:0007669"/>
    <property type="project" value="InterPro"/>
</dbReference>
<evidence type="ECO:0000313" key="16">
    <source>
        <dbReference type="Proteomes" id="UP000318582"/>
    </source>
</evidence>
<evidence type="ECO:0000313" key="15">
    <source>
        <dbReference type="EMBL" id="TPX60978.1"/>
    </source>
</evidence>
<dbReference type="AlphaFoldDB" id="A0A507ECU5"/>
<evidence type="ECO:0000256" key="2">
    <source>
        <dbReference type="ARBA" id="ARBA00004123"/>
    </source>
</evidence>
<dbReference type="FunFam" id="2.60.120.620:FF:000014">
    <property type="entry name" value="Prolyl 3,4-dihydroxylase TPA1"/>
    <property type="match status" value="1"/>
</dbReference>
<dbReference type="PANTHER" id="PTHR12117:SF0">
    <property type="entry name" value="PROLYL 3-HYDROXYLASE OGFOD1"/>
    <property type="match status" value="1"/>
</dbReference>
<evidence type="ECO:0000256" key="8">
    <source>
        <dbReference type="ARBA" id="ARBA00023004"/>
    </source>
</evidence>
<keyword evidence="8" id="KW-0408">Iron</keyword>